<dbReference type="SUPFAM" id="SSF51735">
    <property type="entry name" value="NAD(P)-binding Rossmann-fold domains"/>
    <property type="match status" value="1"/>
</dbReference>
<feature type="region of interest" description="Disordered" evidence="6">
    <location>
        <begin position="1"/>
        <end position="22"/>
    </location>
</feature>
<dbReference type="InterPro" id="IPR013154">
    <property type="entry name" value="ADH-like_N"/>
</dbReference>
<dbReference type="GO" id="GO:0008270">
    <property type="term" value="F:zinc ion binding"/>
    <property type="evidence" value="ECO:0007669"/>
    <property type="project" value="InterPro"/>
</dbReference>
<evidence type="ECO:0000256" key="3">
    <source>
        <dbReference type="ARBA" id="ARBA00022833"/>
    </source>
</evidence>
<keyword evidence="9" id="KW-1185">Reference proteome</keyword>
<evidence type="ECO:0000256" key="2">
    <source>
        <dbReference type="ARBA" id="ARBA00022723"/>
    </source>
</evidence>
<keyword evidence="2 5" id="KW-0479">Metal-binding</keyword>
<dbReference type="Gene3D" id="3.90.180.10">
    <property type="entry name" value="Medium-chain alcohol dehydrogenases, catalytic domain"/>
    <property type="match status" value="1"/>
</dbReference>
<dbReference type="Gene3D" id="3.40.50.720">
    <property type="entry name" value="NAD(P)-binding Rossmann-like Domain"/>
    <property type="match status" value="1"/>
</dbReference>
<evidence type="ECO:0000256" key="1">
    <source>
        <dbReference type="ARBA" id="ARBA00001947"/>
    </source>
</evidence>
<comment type="cofactor">
    <cofactor evidence="1 5">
        <name>Zn(2+)</name>
        <dbReference type="ChEBI" id="CHEBI:29105"/>
    </cofactor>
</comment>
<dbReference type="Pfam" id="PF00107">
    <property type="entry name" value="ADH_zinc_N"/>
    <property type="match status" value="1"/>
</dbReference>
<evidence type="ECO:0000256" key="4">
    <source>
        <dbReference type="ARBA" id="ARBA00023002"/>
    </source>
</evidence>
<evidence type="ECO:0000259" key="7">
    <source>
        <dbReference type="SMART" id="SM00829"/>
    </source>
</evidence>
<organism evidence="8 9">
    <name type="scientific">Amniculicola lignicola CBS 123094</name>
    <dbReference type="NCBI Taxonomy" id="1392246"/>
    <lineage>
        <taxon>Eukaryota</taxon>
        <taxon>Fungi</taxon>
        <taxon>Dikarya</taxon>
        <taxon>Ascomycota</taxon>
        <taxon>Pezizomycotina</taxon>
        <taxon>Dothideomycetes</taxon>
        <taxon>Pleosporomycetidae</taxon>
        <taxon>Pleosporales</taxon>
        <taxon>Amniculicolaceae</taxon>
        <taxon>Amniculicola</taxon>
    </lineage>
</organism>
<dbReference type="SMART" id="SM00829">
    <property type="entry name" value="PKS_ER"/>
    <property type="match status" value="1"/>
</dbReference>
<dbReference type="CDD" id="cd05283">
    <property type="entry name" value="CAD1"/>
    <property type="match status" value="1"/>
</dbReference>
<sequence>MPSFTTFKGSKDGSIKKSNTTRPDLKNDQVLLRITASGLCGTDEHYRHADMALGHEGVGIIESVGPSVKKLKVGDRVGWGYIHDSCGDCASCNSGRENTCEERDMYGTANLDQGSMGSHAIWREHFVFKIPTGVSDKEAAPLMCGGATVFNALRMYDIQPTERVGVMGVGGLGHLAIQFASKMGCDVVVFSGTESKKEEAMKLGANEFVAMKGKTELKLQKPVDILLVTTSAQPIIDWELMLPAMAANSKIFPLTVSSGNLTIPYTPIIMKGIRIQGSVVAPRGIQKQMIEFAALHQIKPILMEFPMTEEGITTAMKTLGDGKMRYRGVLIPQN</sequence>
<gene>
    <name evidence="8" type="ORF">P154DRAFT_418635</name>
</gene>
<dbReference type="InterPro" id="IPR002328">
    <property type="entry name" value="ADH_Zn_CS"/>
</dbReference>
<dbReference type="GO" id="GO:0016616">
    <property type="term" value="F:oxidoreductase activity, acting on the CH-OH group of donors, NAD or NADP as acceptor"/>
    <property type="evidence" value="ECO:0007669"/>
    <property type="project" value="InterPro"/>
</dbReference>
<dbReference type="FunFam" id="3.40.50.720:FF:000022">
    <property type="entry name" value="Cinnamyl alcohol dehydrogenase"/>
    <property type="match status" value="1"/>
</dbReference>
<dbReference type="Proteomes" id="UP000799779">
    <property type="component" value="Unassembled WGS sequence"/>
</dbReference>
<reference evidence="8" key="1">
    <citation type="journal article" date="2020" name="Stud. Mycol.">
        <title>101 Dothideomycetes genomes: a test case for predicting lifestyles and emergence of pathogens.</title>
        <authorList>
            <person name="Haridas S."/>
            <person name="Albert R."/>
            <person name="Binder M."/>
            <person name="Bloem J."/>
            <person name="Labutti K."/>
            <person name="Salamov A."/>
            <person name="Andreopoulos B."/>
            <person name="Baker S."/>
            <person name="Barry K."/>
            <person name="Bills G."/>
            <person name="Bluhm B."/>
            <person name="Cannon C."/>
            <person name="Castanera R."/>
            <person name="Culley D."/>
            <person name="Daum C."/>
            <person name="Ezra D."/>
            <person name="Gonzalez J."/>
            <person name="Henrissat B."/>
            <person name="Kuo A."/>
            <person name="Liang C."/>
            <person name="Lipzen A."/>
            <person name="Lutzoni F."/>
            <person name="Magnuson J."/>
            <person name="Mondo S."/>
            <person name="Nolan M."/>
            <person name="Ohm R."/>
            <person name="Pangilinan J."/>
            <person name="Park H.-J."/>
            <person name="Ramirez L."/>
            <person name="Alfaro M."/>
            <person name="Sun H."/>
            <person name="Tritt A."/>
            <person name="Yoshinaga Y."/>
            <person name="Zwiers L.-H."/>
            <person name="Turgeon B."/>
            <person name="Goodwin S."/>
            <person name="Spatafora J."/>
            <person name="Crous P."/>
            <person name="Grigoriev I."/>
        </authorList>
    </citation>
    <scope>NUCLEOTIDE SEQUENCE</scope>
    <source>
        <strain evidence="8">CBS 123094</strain>
    </source>
</reference>
<dbReference type="InterPro" id="IPR013149">
    <property type="entry name" value="ADH-like_C"/>
</dbReference>
<dbReference type="PANTHER" id="PTHR42683">
    <property type="entry name" value="ALDEHYDE REDUCTASE"/>
    <property type="match status" value="1"/>
</dbReference>
<dbReference type="InterPro" id="IPR011032">
    <property type="entry name" value="GroES-like_sf"/>
</dbReference>
<comment type="similarity">
    <text evidence="5">Belongs to the zinc-containing alcohol dehydrogenase family.</text>
</comment>
<dbReference type="AlphaFoldDB" id="A0A6A5X5B5"/>
<feature type="domain" description="Enoyl reductase (ER)" evidence="7">
    <location>
        <begin position="13"/>
        <end position="330"/>
    </location>
</feature>
<proteinExistence type="inferred from homology"/>
<keyword evidence="3 5" id="KW-0862">Zinc</keyword>
<dbReference type="InterPro" id="IPR020843">
    <property type="entry name" value="ER"/>
</dbReference>
<dbReference type="InterPro" id="IPR036291">
    <property type="entry name" value="NAD(P)-bd_dom_sf"/>
</dbReference>
<dbReference type="EMBL" id="ML977556">
    <property type="protein sequence ID" value="KAF2008163.1"/>
    <property type="molecule type" value="Genomic_DNA"/>
</dbReference>
<name>A0A6A5X5B5_9PLEO</name>
<dbReference type="OrthoDB" id="1879366at2759"/>
<evidence type="ECO:0000313" key="9">
    <source>
        <dbReference type="Proteomes" id="UP000799779"/>
    </source>
</evidence>
<evidence type="ECO:0000256" key="6">
    <source>
        <dbReference type="SAM" id="MobiDB-lite"/>
    </source>
</evidence>
<dbReference type="Pfam" id="PF08240">
    <property type="entry name" value="ADH_N"/>
    <property type="match status" value="1"/>
</dbReference>
<dbReference type="PROSITE" id="PS00059">
    <property type="entry name" value="ADH_ZINC"/>
    <property type="match status" value="1"/>
</dbReference>
<evidence type="ECO:0000256" key="5">
    <source>
        <dbReference type="RuleBase" id="RU361277"/>
    </source>
</evidence>
<protein>
    <submittedName>
        <fullName evidence="8">GroES-like protein</fullName>
    </submittedName>
</protein>
<accession>A0A6A5X5B5</accession>
<keyword evidence="4" id="KW-0560">Oxidoreductase</keyword>
<dbReference type="SUPFAM" id="SSF50129">
    <property type="entry name" value="GroES-like"/>
    <property type="match status" value="1"/>
</dbReference>
<evidence type="ECO:0000313" key="8">
    <source>
        <dbReference type="EMBL" id="KAF2008163.1"/>
    </source>
</evidence>
<dbReference type="InterPro" id="IPR047109">
    <property type="entry name" value="CAD-like"/>
</dbReference>